<proteinExistence type="predicted"/>
<gene>
    <name evidence="2" type="ORF">FOY91_12920</name>
</gene>
<keyword evidence="1" id="KW-0732">Signal</keyword>
<sequence length="244" mass="24676">MRHVLAFAFALLAAAPATAGVRATYATPGEANPLVVEVADNGDARVGEAGGDDYGLLVGGQFYMVGGKPGEWTVARIADIARAIDGTLGPTLGGAIFGDVLAAAGPPAPKATIRSTAQGSRTVGGQRGTVYAVAGLDHEKPDATIEVVASDDPALRPVGRALEGFMNAAMIPAAPLLGAGAGELIAETRVIFALGTPLSSAGRFTLQKVEQGTIPPARVALPDAPVTYETLLTKMRALVPGKAK</sequence>
<reference evidence="2 3" key="1">
    <citation type="submission" date="2019-07" db="EMBL/GenBank/DDBJ databases">
        <title>Sphingomonas solaris sp. nov., isolated from a solar panel from Boston, Massachusetts.</title>
        <authorList>
            <person name="Tanner K."/>
            <person name="Pascual J."/>
            <person name="Mancuso C."/>
            <person name="Pereto J."/>
            <person name="Khalil A."/>
            <person name="Vilanova C."/>
        </authorList>
    </citation>
    <scope>NUCLEOTIDE SEQUENCE [LARGE SCALE GENOMIC DNA]</scope>
    <source>
        <strain evidence="2 3">R4DWN</strain>
    </source>
</reference>
<dbReference type="Proteomes" id="UP000318681">
    <property type="component" value="Unassembled WGS sequence"/>
</dbReference>
<dbReference type="AlphaFoldDB" id="A0A558R1B8"/>
<protein>
    <submittedName>
        <fullName evidence="2">Uncharacterized protein</fullName>
    </submittedName>
</protein>
<evidence type="ECO:0000313" key="3">
    <source>
        <dbReference type="Proteomes" id="UP000318681"/>
    </source>
</evidence>
<dbReference type="RefSeq" id="WP_145152530.1">
    <property type="nucleotide sequence ID" value="NZ_VNIM01000051.1"/>
</dbReference>
<dbReference type="EMBL" id="VNIM01000051">
    <property type="protein sequence ID" value="TVV73186.1"/>
    <property type="molecule type" value="Genomic_DNA"/>
</dbReference>
<organism evidence="2 3">
    <name type="scientific">Alterirhizorhabdus solaris</name>
    <dbReference type="NCBI Taxonomy" id="2529389"/>
    <lineage>
        <taxon>Bacteria</taxon>
        <taxon>Pseudomonadati</taxon>
        <taxon>Pseudomonadota</taxon>
        <taxon>Alphaproteobacteria</taxon>
        <taxon>Sphingomonadales</taxon>
        <taxon>Rhizorhabdaceae</taxon>
        <taxon>Alterirhizorhabdus</taxon>
    </lineage>
</organism>
<evidence type="ECO:0000256" key="1">
    <source>
        <dbReference type="SAM" id="SignalP"/>
    </source>
</evidence>
<keyword evidence="3" id="KW-1185">Reference proteome</keyword>
<dbReference type="OrthoDB" id="7555532at2"/>
<name>A0A558R1B8_9SPHN</name>
<feature type="chain" id="PRO_5021823022" evidence="1">
    <location>
        <begin position="20"/>
        <end position="244"/>
    </location>
</feature>
<accession>A0A558R1B8</accession>
<comment type="caution">
    <text evidence="2">The sequence shown here is derived from an EMBL/GenBank/DDBJ whole genome shotgun (WGS) entry which is preliminary data.</text>
</comment>
<feature type="signal peptide" evidence="1">
    <location>
        <begin position="1"/>
        <end position="19"/>
    </location>
</feature>
<evidence type="ECO:0000313" key="2">
    <source>
        <dbReference type="EMBL" id="TVV73186.1"/>
    </source>
</evidence>